<evidence type="ECO:0000313" key="2">
    <source>
        <dbReference type="EMBL" id="GAD74539.1"/>
    </source>
</evidence>
<name>U3BZ20_9VIBR</name>
<keyword evidence="1" id="KW-0472">Membrane</keyword>
<sequence length="96" mass="11032">MIAAFSFMAIIIANANANAITSYPTLPFSIIYLILINHFWCLSHLFPHLTAYSLLLIYLLTIDYIKDYDDDNRPSRANFYSIKTVRDDQYSDGETA</sequence>
<protein>
    <submittedName>
        <fullName evidence="2">Uncharacterized protein</fullName>
    </submittedName>
</protein>
<keyword evidence="1" id="KW-1133">Transmembrane helix</keyword>
<organism evidence="2 3">
    <name type="scientific">Vibrio azureus NBRC 104587</name>
    <dbReference type="NCBI Taxonomy" id="1219077"/>
    <lineage>
        <taxon>Bacteria</taxon>
        <taxon>Pseudomonadati</taxon>
        <taxon>Pseudomonadota</taxon>
        <taxon>Gammaproteobacteria</taxon>
        <taxon>Vibrionales</taxon>
        <taxon>Vibrionaceae</taxon>
        <taxon>Vibrio</taxon>
    </lineage>
</organism>
<proteinExistence type="predicted"/>
<dbReference type="AlphaFoldDB" id="U3BZ20"/>
<keyword evidence="3" id="KW-1185">Reference proteome</keyword>
<keyword evidence="1" id="KW-0812">Transmembrane</keyword>
<gene>
    <name evidence="2" type="ORF">VAZ01S_012_00180</name>
</gene>
<feature type="transmembrane region" description="Helical" evidence="1">
    <location>
        <begin position="29"/>
        <end position="60"/>
    </location>
</feature>
<evidence type="ECO:0000256" key="1">
    <source>
        <dbReference type="SAM" id="Phobius"/>
    </source>
</evidence>
<dbReference type="STRING" id="1219077.VAZ01S_012_00180"/>
<dbReference type="EMBL" id="BATL01000012">
    <property type="protein sequence ID" value="GAD74539.1"/>
    <property type="molecule type" value="Genomic_DNA"/>
</dbReference>
<accession>U3BZ20</accession>
<comment type="caution">
    <text evidence="2">The sequence shown here is derived from an EMBL/GenBank/DDBJ whole genome shotgun (WGS) entry which is preliminary data.</text>
</comment>
<dbReference type="Proteomes" id="UP000016567">
    <property type="component" value="Unassembled WGS sequence"/>
</dbReference>
<reference evidence="2 3" key="1">
    <citation type="submission" date="2013-09" db="EMBL/GenBank/DDBJ databases">
        <title>Whole genome shotgun sequence of Vibrio azureus NBRC 104587.</title>
        <authorList>
            <person name="Isaki S."/>
            <person name="Hosoyama A."/>
            <person name="Numata M."/>
            <person name="Hashimoto M."/>
            <person name="Hosoyama Y."/>
            <person name="Tsuchikane K."/>
            <person name="Noguchi M."/>
            <person name="Hirakata S."/>
            <person name="Ichikawa N."/>
            <person name="Ohji S."/>
            <person name="Yamazoe A."/>
            <person name="Fujita N."/>
        </authorList>
    </citation>
    <scope>NUCLEOTIDE SEQUENCE [LARGE SCALE GENOMIC DNA]</scope>
    <source>
        <strain evidence="2 3">NBRC 104587</strain>
    </source>
</reference>
<evidence type="ECO:0000313" key="3">
    <source>
        <dbReference type="Proteomes" id="UP000016567"/>
    </source>
</evidence>